<feature type="transmembrane region" description="Helical" evidence="1">
    <location>
        <begin position="48"/>
        <end position="69"/>
    </location>
</feature>
<dbReference type="EMBL" id="JACHGY010000001">
    <property type="protein sequence ID" value="MBB6430229.1"/>
    <property type="molecule type" value="Genomic_DNA"/>
</dbReference>
<keyword evidence="3" id="KW-1185">Reference proteome</keyword>
<organism evidence="2 3">
    <name type="scientific">Algisphaera agarilytica</name>
    <dbReference type="NCBI Taxonomy" id="1385975"/>
    <lineage>
        <taxon>Bacteria</taxon>
        <taxon>Pseudomonadati</taxon>
        <taxon>Planctomycetota</taxon>
        <taxon>Phycisphaerae</taxon>
        <taxon>Phycisphaerales</taxon>
        <taxon>Phycisphaeraceae</taxon>
        <taxon>Algisphaera</taxon>
    </lineage>
</organism>
<feature type="transmembrane region" description="Helical" evidence="1">
    <location>
        <begin position="81"/>
        <end position="106"/>
    </location>
</feature>
<evidence type="ECO:0000313" key="2">
    <source>
        <dbReference type="EMBL" id="MBB6430229.1"/>
    </source>
</evidence>
<evidence type="ECO:0000256" key="1">
    <source>
        <dbReference type="SAM" id="Phobius"/>
    </source>
</evidence>
<keyword evidence="1" id="KW-0472">Membrane</keyword>
<reference evidence="2 3" key="1">
    <citation type="submission" date="2020-08" db="EMBL/GenBank/DDBJ databases">
        <title>Genomic Encyclopedia of Type Strains, Phase IV (KMG-IV): sequencing the most valuable type-strain genomes for metagenomic binning, comparative biology and taxonomic classification.</title>
        <authorList>
            <person name="Goeker M."/>
        </authorList>
    </citation>
    <scope>NUCLEOTIDE SEQUENCE [LARGE SCALE GENOMIC DNA]</scope>
    <source>
        <strain evidence="2 3">DSM 103725</strain>
    </source>
</reference>
<evidence type="ECO:0000313" key="3">
    <source>
        <dbReference type="Proteomes" id="UP000541810"/>
    </source>
</evidence>
<proteinExistence type="predicted"/>
<keyword evidence="1" id="KW-0812">Transmembrane</keyword>
<keyword evidence="1" id="KW-1133">Transmembrane helix</keyword>
<protein>
    <submittedName>
        <fullName evidence="2">Uncharacterized protein</fullName>
    </submittedName>
</protein>
<sequence length="121" mass="13456">MARFTIPPLVFWGIGYFLYHEAALGNVIIMPALSALVPMLFLSLRLPYIALGAFFTIFAMVGSVLLQSMKYQQQISHSFDLIEFLTVGFFATLFCCIPTAITISVIGVRRAKSQRFAGRIA</sequence>
<gene>
    <name evidence="2" type="ORF">HNQ40_002035</name>
</gene>
<comment type="caution">
    <text evidence="2">The sequence shown here is derived from an EMBL/GenBank/DDBJ whole genome shotgun (WGS) entry which is preliminary data.</text>
</comment>
<feature type="transmembrane region" description="Helical" evidence="1">
    <location>
        <begin position="17"/>
        <end position="41"/>
    </location>
</feature>
<accession>A0A7X0LKV1</accession>
<name>A0A7X0LKV1_9BACT</name>
<dbReference type="AlphaFoldDB" id="A0A7X0LKV1"/>
<dbReference type="Proteomes" id="UP000541810">
    <property type="component" value="Unassembled WGS sequence"/>
</dbReference>